<name>A0A2U1NG07_ARTAN</name>
<evidence type="ECO:0000313" key="1">
    <source>
        <dbReference type="EMBL" id="PWA72459.1"/>
    </source>
</evidence>
<dbReference type="GO" id="GO:0016829">
    <property type="term" value="F:lyase activity"/>
    <property type="evidence" value="ECO:0007669"/>
    <property type="project" value="UniProtKB-KW"/>
</dbReference>
<protein>
    <submittedName>
        <fullName evidence="1">Pectin lyase fold/virulence factor, AmbAllergen</fullName>
    </submittedName>
</protein>
<organism evidence="1 2">
    <name type="scientific">Artemisia annua</name>
    <name type="common">Sweet wormwood</name>
    <dbReference type="NCBI Taxonomy" id="35608"/>
    <lineage>
        <taxon>Eukaryota</taxon>
        <taxon>Viridiplantae</taxon>
        <taxon>Streptophyta</taxon>
        <taxon>Embryophyta</taxon>
        <taxon>Tracheophyta</taxon>
        <taxon>Spermatophyta</taxon>
        <taxon>Magnoliopsida</taxon>
        <taxon>eudicotyledons</taxon>
        <taxon>Gunneridae</taxon>
        <taxon>Pentapetalae</taxon>
        <taxon>asterids</taxon>
        <taxon>campanulids</taxon>
        <taxon>Asterales</taxon>
        <taxon>Asteraceae</taxon>
        <taxon>Asteroideae</taxon>
        <taxon>Anthemideae</taxon>
        <taxon>Artemisiinae</taxon>
        <taxon>Artemisia</taxon>
    </lineage>
</organism>
<accession>A0A2U1NG07</accession>
<evidence type="ECO:0000313" key="2">
    <source>
        <dbReference type="Proteomes" id="UP000245207"/>
    </source>
</evidence>
<dbReference type="STRING" id="35608.A0A2U1NG07"/>
<sequence>MWEEENWTTDWWTVDITEGSTAVTVTNFYFTEHDKVMLLDHLDDFLANAGMQKRTLKGMFVMVTARSSESGPPSVESLSAQMETLMLTMTQMGESIRLLEQRSNNVLEL</sequence>
<dbReference type="Gene3D" id="2.160.20.10">
    <property type="entry name" value="Single-stranded right-handed beta-helix, Pectin lyase-like"/>
    <property type="match status" value="1"/>
</dbReference>
<dbReference type="InterPro" id="IPR012334">
    <property type="entry name" value="Pectin_lyas_fold"/>
</dbReference>
<keyword evidence="1" id="KW-0456">Lyase</keyword>
<dbReference type="Proteomes" id="UP000245207">
    <property type="component" value="Unassembled WGS sequence"/>
</dbReference>
<gene>
    <name evidence="1" type="ORF">CTI12_AA270160</name>
</gene>
<proteinExistence type="predicted"/>
<reference evidence="1 2" key="1">
    <citation type="journal article" date="2018" name="Mol. Plant">
        <title>The genome of Artemisia annua provides insight into the evolution of Asteraceae family and artemisinin biosynthesis.</title>
        <authorList>
            <person name="Shen Q."/>
            <person name="Zhang L."/>
            <person name="Liao Z."/>
            <person name="Wang S."/>
            <person name="Yan T."/>
            <person name="Shi P."/>
            <person name="Liu M."/>
            <person name="Fu X."/>
            <person name="Pan Q."/>
            <person name="Wang Y."/>
            <person name="Lv Z."/>
            <person name="Lu X."/>
            <person name="Zhang F."/>
            <person name="Jiang W."/>
            <person name="Ma Y."/>
            <person name="Chen M."/>
            <person name="Hao X."/>
            <person name="Li L."/>
            <person name="Tang Y."/>
            <person name="Lv G."/>
            <person name="Zhou Y."/>
            <person name="Sun X."/>
            <person name="Brodelius P.E."/>
            <person name="Rose J.K.C."/>
            <person name="Tang K."/>
        </authorList>
    </citation>
    <scope>NUCLEOTIDE SEQUENCE [LARGE SCALE GENOMIC DNA]</scope>
    <source>
        <strain evidence="2">cv. Huhao1</strain>
        <tissue evidence="1">Leaf</tissue>
    </source>
</reference>
<dbReference type="AlphaFoldDB" id="A0A2U1NG07"/>
<dbReference type="OrthoDB" id="1637350at2759"/>
<keyword evidence="2" id="KW-1185">Reference proteome</keyword>
<comment type="caution">
    <text evidence="1">The sequence shown here is derived from an EMBL/GenBank/DDBJ whole genome shotgun (WGS) entry which is preliminary data.</text>
</comment>
<dbReference type="EMBL" id="PKPP01002900">
    <property type="protein sequence ID" value="PWA72459.1"/>
    <property type="molecule type" value="Genomic_DNA"/>
</dbReference>